<dbReference type="AlphaFoldDB" id="A0A2U1N833"/>
<protein>
    <submittedName>
        <fullName evidence="1">Uncharacterized protein</fullName>
    </submittedName>
</protein>
<reference evidence="1 2" key="1">
    <citation type="journal article" date="2018" name="Mol. Plant">
        <title>The genome of Artemisia annua provides insight into the evolution of Asteraceae family and artemisinin biosynthesis.</title>
        <authorList>
            <person name="Shen Q."/>
            <person name="Zhang L."/>
            <person name="Liao Z."/>
            <person name="Wang S."/>
            <person name="Yan T."/>
            <person name="Shi P."/>
            <person name="Liu M."/>
            <person name="Fu X."/>
            <person name="Pan Q."/>
            <person name="Wang Y."/>
            <person name="Lv Z."/>
            <person name="Lu X."/>
            <person name="Zhang F."/>
            <person name="Jiang W."/>
            <person name="Ma Y."/>
            <person name="Chen M."/>
            <person name="Hao X."/>
            <person name="Li L."/>
            <person name="Tang Y."/>
            <person name="Lv G."/>
            <person name="Zhou Y."/>
            <person name="Sun X."/>
            <person name="Brodelius P.E."/>
            <person name="Rose J.K.C."/>
            <person name="Tang K."/>
        </authorList>
    </citation>
    <scope>NUCLEOTIDE SEQUENCE [LARGE SCALE GENOMIC DNA]</scope>
    <source>
        <strain evidence="2">cv. Huhao1</strain>
        <tissue evidence="1">Leaf</tissue>
    </source>
</reference>
<dbReference type="EMBL" id="PKPP01003393">
    <property type="protein sequence ID" value="PWA69643.1"/>
    <property type="molecule type" value="Genomic_DNA"/>
</dbReference>
<proteinExistence type="predicted"/>
<accession>A0A2U1N833</accession>
<comment type="caution">
    <text evidence="1">The sequence shown here is derived from an EMBL/GenBank/DDBJ whole genome shotgun (WGS) entry which is preliminary data.</text>
</comment>
<evidence type="ECO:0000313" key="2">
    <source>
        <dbReference type="Proteomes" id="UP000245207"/>
    </source>
</evidence>
<keyword evidence="2" id="KW-1185">Reference proteome</keyword>
<dbReference type="Proteomes" id="UP000245207">
    <property type="component" value="Unassembled WGS sequence"/>
</dbReference>
<gene>
    <name evidence="1" type="ORF">CTI12_AA295570</name>
</gene>
<sequence length="113" mass="13289">MEWTSVVEVDVKQVAKTQQGAVATVECAGKRFYQLQYHQKQFAFLHPSKHRFKHAQFHFEQLEYLTQKIQNKVTQCCSPEILDNGMCSTPSHLFKVICNYWEKIIEEKGHDDQ</sequence>
<evidence type="ECO:0000313" key="1">
    <source>
        <dbReference type="EMBL" id="PWA69643.1"/>
    </source>
</evidence>
<organism evidence="1 2">
    <name type="scientific">Artemisia annua</name>
    <name type="common">Sweet wormwood</name>
    <dbReference type="NCBI Taxonomy" id="35608"/>
    <lineage>
        <taxon>Eukaryota</taxon>
        <taxon>Viridiplantae</taxon>
        <taxon>Streptophyta</taxon>
        <taxon>Embryophyta</taxon>
        <taxon>Tracheophyta</taxon>
        <taxon>Spermatophyta</taxon>
        <taxon>Magnoliopsida</taxon>
        <taxon>eudicotyledons</taxon>
        <taxon>Gunneridae</taxon>
        <taxon>Pentapetalae</taxon>
        <taxon>asterids</taxon>
        <taxon>campanulids</taxon>
        <taxon>Asterales</taxon>
        <taxon>Asteraceae</taxon>
        <taxon>Asteroideae</taxon>
        <taxon>Anthemideae</taxon>
        <taxon>Artemisiinae</taxon>
        <taxon>Artemisia</taxon>
    </lineage>
</organism>
<name>A0A2U1N833_ARTAN</name>